<evidence type="ECO:0000313" key="2">
    <source>
        <dbReference type="Proteomes" id="UP000887566"/>
    </source>
</evidence>
<reference evidence="3" key="1">
    <citation type="submission" date="2022-11" db="UniProtKB">
        <authorList>
            <consortium name="WormBaseParasite"/>
        </authorList>
    </citation>
    <scope>IDENTIFICATION</scope>
</reference>
<feature type="compositionally biased region" description="Basic and acidic residues" evidence="1">
    <location>
        <begin position="1"/>
        <end position="19"/>
    </location>
</feature>
<evidence type="ECO:0000256" key="1">
    <source>
        <dbReference type="SAM" id="MobiDB-lite"/>
    </source>
</evidence>
<accession>A0A914VIM1</accession>
<sequence length="125" mass="13701">MLRELQNREAEVVPGRRPEQLFPASSSGRGPAHRSSFLPARSRRFPSASPPRRSPSPTAIVDVVYASQPTQISTVHAICRVASIYCRCCCFVHESSVCVCGSRVLDYLSQCSLAEATTDNQQTNC</sequence>
<protein>
    <submittedName>
        <fullName evidence="3">Uncharacterized protein</fullName>
    </submittedName>
</protein>
<dbReference type="AlphaFoldDB" id="A0A914VIM1"/>
<proteinExistence type="predicted"/>
<dbReference type="Proteomes" id="UP000887566">
    <property type="component" value="Unplaced"/>
</dbReference>
<name>A0A914VIM1_9BILA</name>
<dbReference type="WBParaSite" id="PSAMB.scaffold194size67021.g3351.t1">
    <property type="protein sequence ID" value="PSAMB.scaffold194size67021.g3351.t1"/>
    <property type="gene ID" value="PSAMB.scaffold194size67021.g3351"/>
</dbReference>
<evidence type="ECO:0000313" key="3">
    <source>
        <dbReference type="WBParaSite" id="PSAMB.scaffold194size67021.g3351.t1"/>
    </source>
</evidence>
<organism evidence="2 3">
    <name type="scientific">Plectus sambesii</name>
    <dbReference type="NCBI Taxonomy" id="2011161"/>
    <lineage>
        <taxon>Eukaryota</taxon>
        <taxon>Metazoa</taxon>
        <taxon>Ecdysozoa</taxon>
        <taxon>Nematoda</taxon>
        <taxon>Chromadorea</taxon>
        <taxon>Plectida</taxon>
        <taxon>Plectina</taxon>
        <taxon>Plectoidea</taxon>
        <taxon>Plectidae</taxon>
        <taxon>Plectus</taxon>
    </lineage>
</organism>
<feature type="region of interest" description="Disordered" evidence="1">
    <location>
        <begin position="1"/>
        <end position="57"/>
    </location>
</feature>
<keyword evidence="2" id="KW-1185">Reference proteome</keyword>